<proteinExistence type="inferred from homology"/>
<dbReference type="SMART" id="SM00320">
    <property type="entry name" value="WD40"/>
    <property type="match status" value="7"/>
</dbReference>
<keyword evidence="9" id="KW-1185">Reference proteome</keyword>
<dbReference type="InterPro" id="IPR015943">
    <property type="entry name" value="WD40/YVTN_repeat-like_dom_sf"/>
</dbReference>
<keyword evidence="4" id="KW-0508">mRNA splicing</keyword>
<evidence type="ECO:0000256" key="2">
    <source>
        <dbReference type="ARBA" id="ARBA00022664"/>
    </source>
</evidence>
<dbReference type="Gene3D" id="2.130.10.10">
    <property type="entry name" value="YVTN repeat-like/Quinoprotein amine dehydrogenase"/>
    <property type="match status" value="1"/>
</dbReference>
<dbReference type="SUPFAM" id="SSF50978">
    <property type="entry name" value="WD40 repeat-like"/>
    <property type="match status" value="1"/>
</dbReference>
<feature type="repeat" description="WD" evidence="7">
    <location>
        <begin position="91"/>
        <end position="132"/>
    </location>
</feature>
<evidence type="ECO:0000256" key="1">
    <source>
        <dbReference type="ARBA" id="ARBA00022574"/>
    </source>
</evidence>
<dbReference type="Proteomes" id="UP001211907">
    <property type="component" value="Unassembled WGS sequence"/>
</dbReference>
<evidence type="ECO:0000313" key="9">
    <source>
        <dbReference type="Proteomes" id="UP001211907"/>
    </source>
</evidence>
<feature type="repeat" description="WD" evidence="7">
    <location>
        <begin position="300"/>
        <end position="332"/>
    </location>
</feature>
<dbReference type="PANTHER" id="PTHR19877">
    <property type="entry name" value="EUKARYOTIC TRANSLATION INITIATION FACTOR 3 SUBUNIT I"/>
    <property type="match status" value="1"/>
</dbReference>
<dbReference type="GO" id="GO:0000387">
    <property type="term" value="P:spliceosomal snRNP assembly"/>
    <property type="evidence" value="ECO:0007669"/>
    <property type="project" value="TreeGrafter"/>
</dbReference>
<keyword evidence="1 7" id="KW-0853">WD repeat</keyword>
<comment type="caution">
    <text evidence="8">The sequence shown here is derived from an EMBL/GenBank/DDBJ whole genome shotgun (WGS) entry which is preliminary data.</text>
</comment>
<name>A0AAD5SYL5_9FUNG</name>
<sequence>MESWQTPHGSATAATEPSGSAKQIAVTCTGHTRPVNDLCFSSFVSTGDYFLISACKDSVPILRKGSTGDWVGSFKGWILIMFVGDSEISLALGHKGAVWATKITPNATLSVTGSADFTAKVWDNVTGQPIISFEHAHIVKTVDVSDDGRYVLTGGNEKKLNLYDQRNQSAITPIRILEGCANEIKTALLDTTHGLVFNGDGKEMRVWDLRKSAQVSSRIFEQEITNLAFSWDRQYIIVSAGKRVYFYNAITASLEKQYDVSVDASCAALHPENIKFAVGGTSDLWVREYDFVTGTELEVYKGHHGPVHCTSFSPDGQLYATGSEDGTVRLWQTFPGTTYGLWQAL</sequence>
<organism evidence="8 9">
    <name type="scientific">Physocladia obscura</name>
    <dbReference type="NCBI Taxonomy" id="109957"/>
    <lineage>
        <taxon>Eukaryota</taxon>
        <taxon>Fungi</taxon>
        <taxon>Fungi incertae sedis</taxon>
        <taxon>Chytridiomycota</taxon>
        <taxon>Chytridiomycota incertae sedis</taxon>
        <taxon>Chytridiomycetes</taxon>
        <taxon>Chytridiales</taxon>
        <taxon>Chytriomycetaceae</taxon>
        <taxon>Physocladia</taxon>
    </lineage>
</organism>
<evidence type="ECO:0000256" key="3">
    <source>
        <dbReference type="ARBA" id="ARBA00022737"/>
    </source>
</evidence>
<evidence type="ECO:0000313" key="8">
    <source>
        <dbReference type="EMBL" id="KAJ3119442.1"/>
    </source>
</evidence>
<dbReference type="Pfam" id="PF00400">
    <property type="entry name" value="WD40"/>
    <property type="match status" value="4"/>
</dbReference>
<protein>
    <recommendedName>
        <fullName evidence="6">Serine-threonine kinase receptor-associated protein</fullName>
    </recommendedName>
</protein>
<evidence type="ECO:0000256" key="5">
    <source>
        <dbReference type="ARBA" id="ARBA00038394"/>
    </source>
</evidence>
<dbReference type="PROSITE" id="PS50294">
    <property type="entry name" value="WD_REPEATS_REGION"/>
    <property type="match status" value="2"/>
</dbReference>
<evidence type="ECO:0000256" key="4">
    <source>
        <dbReference type="ARBA" id="ARBA00023187"/>
    </source>
</evidence>
<keyword evidence="3" id="KW-0677">Repeat</keyword>
<evidence type="ECO:0000256" key="7">
    <source>
        <dbReference type="PROSITE-ProRule" id="PRU00221"/>
    </source>
</evidence>
<dbReference type="GO" id="GO:0032797">
    <property type="term" value="C:SMN complex"/>
    <property type="evidence" value="ECO:0007669"/>
    <property type="project" value="TreeGrafter"/>
</dbReference>
<accession>A0AAD5SYL5</accession>
<feature type="repeat" description="WD" evidence="7">
    <location>
        <begin position="132"/>
        <end position="173"/>
    </location>
</feature>
<comment type="similarity">
    <text evidence="5">Belongs to the WD repeat STRAP family.</text>
</comment>
<dbReference type="GO" id="GO:0003723">
    <property type="term" value="F:RNA binding"/>
    <property type="evidence" value="ECO:0007669"/>
    <property type="project" value="TreeGrafter"/>
</dbReference>
<dbReference type="EMBL" id="JADGJH010001060">
    <property type="protein sequence ID" value="KAJ3119442.1"/>
    <property type="molecule type" value="Genomic_DNA"/>
</dbReference>
<dbReference type="InterPro" id="IPR036322">
    <property type="entry name" value="WD40_repeat_dom_sf"/>
</dbReference>
<keyword evidence="2" id="KW-0507">mRNA processing</keyword>
<evidence type="ECO:0000256" key="6">
    <source>
        <dbReference type="ARBA" id="ARBA00040390"/>
    </source>
</evidence>
<reference evidence="8" key="1">
    <citation type="submission" date="2020-05" db="EMBL/GenBank/DDBJ databases">
        <title>Phylogenomic resolution of chytrid fungi.</title>
        <authorList>
            <person name="Stajich J.E."/>
            <person name="Amses K."/>
            <person name="Simmons R."/>
            <person name="Seto K."/>
            <person name="Myers J."/>
            <person name="Bonds A."/>
            <person name="Quandt C.A."/>
            <person name="Barry K."/>
            <person name="Liu P."/>
            <person name="Grigoriev I."/>
            <person name="Longcore J.E."/>
            <person name="James T.Y."/>
        </authorList>
    </citation>
    <scope>NUCLEOTIDE SEQUENCE</scope>
    <source>
        <strain evidence="8">JEL0513</strain>
    </source>
</reference>
<dbReference type="PANTHER" id="PTHR19877:SF13">
    <property type="entry name" value="SERINE-THREONINE KINASE RECEPTOR-ASSOCIATED PROTEIN"/>
    <property type="match status" value="1"/>
</dbReference>
<gene>
    <name evidence="8" type="ORF">HK100_000315</name>
</gene>
<dbReference type="AlphaFoldDB" id="A0AAD5SYL5"/>
<dbReference type="InterPro" id="IPR001680">
    <property type="entry name" value="WD40_rpt"/>
</dbReference>
<dbReference type="PROSITE" id="PS50082">
    <property type="entry name" value="WD_REPEATS_2"/>
    <property type="match status" value="3"/>
</dbReference>